<accession>A0A1P9WYX0</accession>
<dbReference type="Proteomes" id="UP000187941">
    <property type="component" value="Chromosome"/>
</dbReference>
<dbReference type="Pfam" id="PF08240">
    <property type="entry name" value="ADH_N"/>
    <property type="match status" value="1"/>
</dbReference>
<dbReference type="CDD" id="cd05188">
    <property type="entry name" value="MDR"/>
    <property type="match status" value="1"/>
</dbReference>
<dbReference type="Gene3D" id="3.90.180.10">
    <property type="entry name" value="Medium-chain alcohol dehydrogenases, catalytic domain"/>
    <property type="match status" value="1"/>
</dbReference>
<dbReference type="SUPFAM" id="SSF51735">
    <property type="entry name" value="NAD(P)-binding Rossmann-fold domains"/>
    <property type="match status" value="1"/>
</dbReference>
<sequence>MKSVVIAPAELIGQIAATAAATFQLGNQQIGCGLVEDADPPFDPHDSQFSETVLLKKRAFSCNYRDRTIIQWLANASSAVVSADTVPFGYVGSEFVAEVIDVGPHVTTLAVGDRVIGDNSYPVARGLAQPGVVTNEASARYDVLPEHKLVRLPDSMPDDIAAGFSLGAQTAYAMVRKARPQPGASILLTAARSNTSLCLAQALNNHDNVYGLTSRTDRAAALQSLGVRQLLPVDYASPQLLSDALRREWAARFDVVFDPFIDVHWHPVSGLLAPDATYVSCGLYHQQPSVEQQLTFSTADTFLTFYRLLVQNINLIGNCLGTTDDLTRALADYTAGRYSVCIDSVCRGSAVATFFERSFTAPDRLGKVIYCYE</sequence>
<reference evidence="2 3" key="1">
    <citation type="submission" date="2016-01" db="EMBL/GenBank/DDBJ databases">
        <authorList>
            <person name="Oliw E.H."/>
        </authorList>
    </citation>
    <scope>NUCLEOTIDE SEQUENCE [LARGE SCALE GENOMIC DNA]</scope>
    <source>
        <strain evidence="2 3">DY10</strain>
    </source>
</reference>
<feature type="domain" description="Alcohol dehydrogenase-like N-terminal" evidence="1">
    <location>
        <begin position="52"/>
        <end position="154"/>
    </location>
</feature>
<keyword evidence="3" id="KW-1185">Reference proteome</keyword>
<dbReference type="GO" id="GO:0016491">
    <property type="term" value="F:oxidoreductase activity"/>
    <property type="evidence" value="ECO:0007669"/>
    <property type="project" value="TreeGrafter"/>
</dbReference>
<dbReference type="InterPro" id="IPR011032">
    <property type="entry name" value="GroES-like_sf"/>
</dbReference>
<proteinExistence type="predicted"/>
<dbReference type="SUPFAM" id="SSF50129">
    <property type="entry name" value="GroES-like"/>
    <property type="match status" value="1"/>
</dbReference>
<dbReference type="Gene3D" id="3.40.50.720">
    <property type="entry name" value="NAD(P)-binding Rossmann-like Domain"/>
    <property type="match status" value="1"/>
</dbReference>
<protein>
    <recommendedName>
        <fullName evidence="1">Alcohol dehydrogenase-like N-terminal domain-containing protein</fullName>
    </recommendedName>
</protein>
<organism evidence="2 3">
    <name type="scientific">Spirosoma montaniterrae</name>
    <dbReference type="NCBI Taxonomy" id="1178516"/>
    <lineage>
        <taxon>Bacteria</taxon>
        <taxon>Pseudomonadati</taxon>
        <taxon>Bacteroidota</taxon>
        <taxon>Cytophagia</taxon>
        <taxon>Cytophagales</taxon>
        <taxon>Cytophagaceae</taxon>
        <taxon>Spirosoma</taxon>
    </lineage>
</organism>
<dbReference type="KEGG" id="smon:AWR27_15215"/>
<dbReference type="STRING" id="1178516.AWR27_15215"/>
<dbReference type="EMBL" id="CP014263">
    <property type="protein sequence ID" value="AQG80554.1"/>
    <property type="molecule type" value="Genomic_DNA"/>
</dbReference>
<name>A0A1P9WYX0_9BACT</name>
<dbReference type="RefSeq" id="WP_077131982.1">
    <property type="nucleotide sequence ID" value="NZ_CP014263.1"/>
</dbReference>
<dbReference type="AlphaFoldDB" id="A0A1P9WYX0"/>
<dbReference type="InterPro" id="IPR013154">
    <property type="entry name" value="ADH-like_N"/>
</dbReference>
<dbReference type="InterPro" id="IPR036291">
    <property type="entry name" value="NAD(P)-bd_dom_sf"/>
</dbReference>
<evidence type="ECO:0000259" key="1">
    <source>
        <dbReference type="Pfam" id="PF08240"/>
    </source>
</evidence>
<evidence type="ECO:0000313" key="3">
    <source>
        <dbReference type="Proteomes" id="UP000187941"/>
    </source>
</evidence>
<evidence type="ECO:0000313" key="2">
    <source>
        <dbReference type="EMBL" id="AQG80554.1"/>
    </source>
</evidence>
<dbReference type="InterPro" id="IPR051397">
    <property type="entry name" value="Zn-ADH-like_protein"/>
</dbReference>
<gene>
    <name evidence="2" type="ORF">AWR27_15215</name>
</gene>
<dbReference type="OrthoDB" id="9787435at2"/>
<dbReference type="PANTHER" id="PTHR43677:SF4">
    <property type="entry name" value="QUINONE OXIDOREDUCTASE-LIKE PROTEIN 2"/>
    <property type="match status" value="1"/>
</dbReference>
<dbReference type="PANTHER" id="PTHR43677">
    <property type="entry name" value="SHORT-CHAIN DEHYDROGENASE/REDUCTASE"/>
    <property type="match status" value="1"/>
</dbReference>